<name>A0ACB8FA68_9SAUR</name>
<evidence type="ECO:0000313" key="2">
    <source>
        <dbReference type="Proteomes" id="UP000827872"/>
    </source>
</evidence>
<comment type="caution">
    <text evidence="1">The sequence shown here is derived from an EMBL/GenBank/DDBJ whole genome shotgun (WGS) entry which is preliminary data.</text>
</comment>
<protein>
    <submittedName>
        <fullName evidence="1">Uncharacterized protein</fullName>
    </submittedName>
</protein>
<dbReference type="EMBL" id="CM037621">
    <property type="protein sequence ID" value="KAH8002031.1"/>
    <property type="molecule type" value="Genomic_DNA"/>
</dbReference>
<sequence length="147" mass="15766">MGTSSRPLTHIRQRVTSPQKGRGELWKRVPLTYGAPPDTPAMLLKTPSAAQPPTPIATSSGAREGATVVGSDVGACSTANRSLNSVLSGAEVFWYWNDHVSTLAAVIPVLVPSLCAQRPFCTTFVFSNVFSRCPWKSFGILGSQYIQ</sequence>
<accession>A0ACB8FA68</accession>
<proteinExistence type="predicted"/>
<gene>
    <name evidence="1" type="ORF">K3G42_019845</name>
</gene>
<keyword evidence="2" id="KW-1185">Reference proteome</keyword>
<reference evidence="1" key="1">
    <citation type="submission" date="2021-08" db="EMBL/GenBank/DDBJ databases">
        <title>The first chromosome-level gecko genome reveals the dynamic sex chromosomes of Neotropical dwarf geckos (Sphaerodactylidae: Sphaerodactylus).</title>
        <authorList>
            <person name="Pinto B.J."/>
            <person name="Keating S.E."/>
            <person name="Gamble T."/>
        </authorList>
    </citation>
    <scope>NUCLEOTIDE SEQUENCE</scope>
    <source>
        <strain evidence="1">TG3544</strain>
    </source>
</reference>
<organism evidence="1 2">
    <name type="scientific">Sphaerodactylus townsendi</name>
    <dbReference type="NCBI Taxonomy" id="933632"/>
    <lineage>
        <taxon>Eukaryota</taxon>
        <taxon>Metazoa</taxon>
        <taxon>Chordata</taxon>
        <taxon>Craniata</taxon>
        <taxon>Vertebrata</taxon>
        <taxon>Euteleostomi</taxon>
        <taxon>Lepidosauria</taxon>
        <taxon>Squamata</taxon>
        <taxon>Bifurcata</taxon>
        <taxon>Gekkota</taxon>
        <taxon>Sphaerodactylidae</taxon>
        <taxon>Sphaerodactylus</taxon>
    </lineage>
</organism>
<dbReference type="Proteomes" id="UP000827872">
    <property type="component" value="Linkage Group LG08"/>
</dbReference>
<evidence type="ECO:0000313" key="1">
    <source>
        <dbReference type="EMBL" id="KAH8002031.1"/>
    </source>
</evidence>